<gene>
    <name evidence="2" type="ORF">A5710_03330</name>
</gene>
<name>A0A1A2P1N4_MYCSD</name>
<evidence type="ECO:0000313" key="2">
    <source>
        <dbReference type="EMBL" id="OBI28562.1"/>
    </source>
</evidence>
<organism evidence="2 3">
    <name type="scientific">Mycolicibacter sinensis (strain JDM601)</name>
    <name type="common">Mycobacterium sinense</name>
    <dbReference type="NCBI Taxonomy" id="875328"/>
    <lineage>
        <taxon>Bacteria</taxon>
        <taxon>Bacillati</taxon>
        <taxon>Actinomycetota</taxon>
        <taxon>Actinomycetes</taxon>
        <taxon>Mycobacteriales</taxon>
        <taxon>Mycobacteriaceae</taxon>
        <taxon>Mycolicibacter</taxon>
    </lineage>
</organism>
<dbReference type="InterPro" id="IPR036689">
    <property type="entry name" value="ESAT-6-like_sf"/>
</dbReference>
<dbReference type="EMBL" id="LZKG01000102">
    <property type="protein sequence ID" value="OBI28562.1"/>
    <property type="molecule type" value="Genomic_DNA"/>
</dbReference>
<dbReference type="OrthoDB" id="4750359at2"/>
<evidence type="ECO:0000313" key="3">
    <source>
        <dbReference type="Proteomes" id="UP000093943"/>
    </source>
</evidence>
<accession>A0A1A2P1N4</accession>
<dbReference type="Pfam" id="PF10817">
    <property type="entry name" value="DUF2563"/>
    <property type="match status" value="1"/>
</dbReference>
<dbReference type="Proteomes" id="UP000093943">
    <property type="component" value="Unassembled WGS sequence"/>
</dbReference>
<evidence type="ECO:0000256" key="1">
    <source>
        <dbReference type="SAM" id="MobiDB-lite"/>
    </source>
</evidence>
<reference evidence="3" key="1">
    <citation type="submission" date="2016-06" db="EMBL/GenBank/DDBJ databases">
        <authorList>
            <person name="Sutton G."/>
            <person name="Brinkac L."/>
            <person name="Sanka R."/>
            <person name="Adams M."/>
            <person name="Lau E."/>
            <person name="Sam S."/>
            <person name="Sreng N."/>
            <person name="Him V."/>
            <person name="Kerleguer A."/>
            <person name="Cheng S."/>
        </authorList>
    </citation>
    <scope>NUCLEOTIDE SEQUENCE [LARGE SCALE GENOMIC DNA]</scope>
    <source>
        <strain evidence="3">E1876</strain>
    </source>
</reference>
<evidence type="ECO:0008006" key="4">
    <source>
        <dbReference type="Google" id="ProtNLM"/>
    </source>
</evidence>
<sequence length="105" mass="10975">MDVNPHVLRTGANVSDDAGGHADTGAQRLGLAGVSTGMFGDFDAAHSFHAALGTAKDGHREALQNHHQNLTGIAENVRTAASTFTRMDDHNAKLLRDITADGTGQ</sequence>
<comment type="caution">
    <text evidence="2">The sequence shown here is derived from an EMBL/GenBank/DDBJ whole genome shotgun (WGS) entry which is preliminary data.</text>
</comment>
<proteinExistence type="predicted"/>
<dbReference type="InterPro" id="IPR022534">
    <property type="entry name" value="DUF2563"/>
</dbReference>
<feature type="region of interest" description="Disordered" evidence="1">
    <location>
        <begin position="1"/>
        <end position="22"/>
    </location>
</feature>
<protein>
    <recommendedName>
        <fullName evidence="4">DUF2563 domain-containing protein</fullName>
    </recommendedName>
</protein>
<dbReference type="RefSeq" id="WP_064920143.1">
    <property type="nucleotide sequence ID" value="NZ_LZJK01000020.1"/>
</dbReference>
<dbReference type="SUPFAM" id="SSF140453">
    <property type="entry name" value="EsxAB dimer-like"/>
    <property type="match status" value="1"/>
</dbReference>
<dbReference type="AlphaFoldDB" id="A0A1A2P1N4"/>